<dbReference type="CDD" id="cd06445">
    <property type="entry name" value="ATase"/>
    <property type="match status" value="1"/>
</dbReference>
<keyword evidence="1" id="KW-0227">DNA damage</keyword>
<feature type="compositionally biased region" description="Polar residues" evidence="2">
    <location>
        <begin position="13"/>
        <end position="24"/>
    </location>
</feature>
<evidence type="ECO:0000313" key="4">
    <source>
        <dbReference type="EMBL" id="QEE29091.1"/>
    </source>
</evidence>
<organism evidence="4 5">
    <name type="scientific">Terriglobus albidus</name>
    <dbReference type="NCBI Taxonomy" id="1592106"/>
    <lineage>
        <taxon>Bacteria</taxon>
        <taxon>Pseudomonadati</taxon>
        <taxon>Acidobacteriota</taxon>
        <taxon>Terriglobia</taxon>
        <taxon>Terriglobales</taxon>
        <taxon>Acidobacteriaceae</taxon>
        <taxon>Terriglobus</taxon>
    </lineage>
</organism>
<dbReference type="Pfam" id="PF01035">
    <property type="entry name" value="DNA_binding_1"/>
    <property type="match status" value="1"/>
</dbReference>
<keyword evidence="5" id="KW-1185">Reference proteome</keyword>
<dbReference type="OrthoDB" id="9789813at2"/>
<dbReference type="GO" id="GO:0008168">
    <property type="term" value="F:methyltransferase activity"/>
    <property type="evidence" value="ECO:0007669"/>
    <property type="project" value="UniProtKB-KW"/>
</dbReference>
<dbReference type="GO" id="GO:0006281">
    <property type="term" value="P:DNA repair"/>
    <property type="evidence" value="ECO:0007669"/>
    <property type="project" value="InterPro"/>
</dbReference>
<protein>
    <submittedName>
        <fullName evidence="4">Cysteine methyltransferase</fullName>
    </submittedName>
</protein>
<dbReference type="Proteomes" id="UP000321820">
    <property type="component" value="Chromosome"/>
</dbReference>
<keyword evidence="4" id="KW-0808">Transferase</keyword>
<evidence type="ECO:0000256" key="1">
    <source>
        <dbReference type="ARBA" id="ARBA00022763"/>
    </source>
</evidence>
<evidence type="ECO:0000259" key="3">
    <source>
        <dbReference type="Pfam" id="PF01035"/>
    </source>
</evidence>
<accession>A0A5B9EF71</accession>
<name>A0A5B9EF71_9BACT</name>
<dbReference type="InterPro" id="IPR052520">
    <property type="entry name" value="ATL_DNA_repair"/>
</dbReference>
<keyword evidence="4" id="KW-0489">Methyltransferase</keyword>
<feature type="region of interest" description="Disordered" evidence="2">
    <location>
        <begin position="1"/>
        <end position="38"/>
    </location>
</feature>
<proteinExistence type="predicted"/>
<evidence type="ECO:0000256" key="2">
    <source>
        <dbReference type="SAM" id="MobiDB-lite"/>
    </source>
</evidence>
<dbReference type="SUPFAM" id="SSF46767">
    <property type="entry name" value="Methylated DNA-protein cysteine methyltransferase, C-terminal domain"/>
    <property type="match status" value="1"/>
</dbReference>
<dbReference type="PANTHER" id="PTHR42942:SF1">
    <property type="entry name" value="ALKYLTRANSFERASE-LIKE PROTEIN 1"/>
    <property type="match status" value="1"/>
</dbReference>
<dbReference type="InterPro" id="IPR036217">
    <property type="entry name" value="MethylDNA_cys_MeTrfase_DNAb"/>
</dbReference>
<gene>
    <name evidence="4" type="ORF">FTW19_14450</name>
</gene>
<dbReference type="AlphaFoldDB" id="A0A5B9EF71"/>
<sequence>MRSGGKPTRRPTRSSGIDQLSIQQAKKRLLRDASRPEEQRDRAFRLMILSIPPGKVSTYGRVAAAAGYPRYHRAVARLLRTDPPDDLPWHRVLGAGGAIKLHGEAAREQRSRLKLEGVRFLGEKVDMERHEHTFKPWEVYE</sequence>
<dbReference type="PANTHER" id="PTHR42942">
    <property type="entry name" value="6-O-METHYLGUANINE DNA METHYLTRANSFERASE"/>
    <property type="match status" value="1"/>
</dbReference>
<evidence type="ECO:0000313" key="5">
    <source>
        <dbReference type="Proteomes" id="UP000321820"/>
    </source>
</evidence>
<reference evidence="4 5" key="1">
    <citation type="submission" date="2019-08" db="EMBL/GenBank/DDBJ databases">
        <title>Complete genome sequence of Terriglobus albidus strain ORNL.</title>
        <authorList>
            <person name="Podar M."/>
        </authorList>
    </citation>
    <scope>NUCLEOTIDE SEQUENCE [LARGE SCALE GENOMIC DNA]</scope>
    <source>
        <strain evidence="4 5">ORNL</strain>
    </source>
</reference>
<dbReference type="Gene3D" id="1.10.10.10">
    <property type="entry name" value="Winged helix-like DNA-binding domain superfamily/Winged helix DNA-binding domain"/>
    <property type="match status" value="1"/>
</dbReference>
<feature type="domain" description="Methylated-DNA-[protein]-cysteine S-methyltransferase DNA binding" evidence="3">
    <location>
        <begin position="47"/>
        <end position="118"/>
    </location>
</feature>
<dbReference type="InterPro" id="IPR036388">
    <property type="entry name" value="WH-like_DNA-bd_sf"/>
</dbReference>
<dbReference type="KEGG" id="talb:FTW19_14450"/>
<dbReference type="GO" id="GO:0032259">
    <property type="term" value="P:methylation"/>
    <property type="evidence" value="ECO:0007669"/>
    <property type="project" value="UniProtKB-KW"/>
</dbReference>
<dbReference type="InterPro" id="IPR014048">
    <property type="entry name" value="MethylDNA_cys_MeTrfase_DNA-bd"/>
</dbReference>
<dbReference type="EMBL" id="CP042806">
    <property type="protein sequence ID" value="QEE29091.1"/>
    <property type="molecule type" value="Genomic_DNA"/>
</dbReference>